<dbReference type="Proteomes" id="UP000002630">
    <property type="component" value="Linkage Group LG14"/>
</dbReference>
<evidence type="ECO:0000313" key="1">
    <source>
        <dbReference type="EMBL" id="CBJ31221.1"/>
    </source>
</evidence>
<accession>D7FST0</accession>
<proteinExistence type="predicted"/>
<keyword evidence="2" id="KW-1185">Reference proteome</keyword>
<organism evidence="1 2">
    <name type="scientific">Ectocarpus siliculosus</name>
    <name type="common">Brown alga</name>
    <name type="synonym">Conferva siliculosa</name>
    <dbReference type="NCBI Taxonomy" id="2880"/>
    <lineage>
        <taxon>Eukaryota</taxon>
        <taxon>Sar</taxon>
        <taxon>Stramenopiles</taxon>
        <taxon>Ochrophyta</taxon>
        <taxon>PX clade</taxon>
        <taxon>Phaeophyceae</taxon>
        <taxon>Ectocarpales</taxon>
        <taxon>Ectocarpaceae</taxon>
        <taxon>Ectocarpus</taxon>
    </lineage>
</organism>
<gene>
    <name evidence="1" type="ORF">Esi_0239_0020</name>
</gene>
<dbReference type="EMBL" id="FN648419">
    <property type="protein sequence ID" value="CBJ31221.1"/>
    <property type="molecule type" value="Genomic_DNA"/>
</dbReference>
<dbReference type="AlphaFoldDB" id="D7FST0"/>
<evidence type="ECO:0000313" key="2">
    <source>
        <dbReference type="Proteomes" id="UP000002630"/>
    </source>
</evidence>
<reference evidence="1 2" key="1">
    <citation type="journal article" date="2010" name="Nature">
        <title>The Ectocarpus genome and the independent evolution of multicellularity in brown algae.</title>
        <authorList>
            <person name="Cock J.M."/>
            <person name="Sterck L."/>
            <person name="Rouze P."/>
            <person name="Scornet D."/>
            <person name="Allen A.E."/>
            <person name="Amoutzias G."/>
            <person name="Anthouard V."/>
            <person name="Artiguenave F."/>
            <person name="Aury J.M."/>
            <person name="Badger J.H."/>
            <person name="Beszteri B."/>
            <person name="Billiau K."/>
            <person name="Bonnet E."/>
            <person name="Bothwell J.H."/>
            <person name="Bowler C."/>
            <person name="Boyen C."/>
            <person name="Brownlee C."/>
            <person name="Carrano C.J."/>
            <person name="Charrier B."/>
            <person name="Cho G.Y."/>
            <person name="Coelho S.M."/>
            <person name="Collen J."/>
            <person name="Corre E."/>
            <person name="Da Silva C."/>
            <person name="Delage L."/>
            <person name="Delaroque N."/>
            <person name="Dittami S.M."/>
            <person name="Doulbeau S."/>
            <person name="Elias M."/>
            <person name="Farnham G."/>
            <person name="Gachon C.M."/>
            <person name="Gschloessl B."/>
            <person name="Heesch S."/>
            <person name="Jabbari K."/>
            <person name="Jubin C."/>
            <person name="Kawai H."/>
            <person name="Kimura K."/>
            <person name="Kloareg B."/>
            <person name="Kupper F.C."/>
            <person name="Lang D."/>
            <person name="Le Bail A."/>
            <person name="Leblanc C."/>
            <person name="Lerouge P."/>
            <person name="Lohr M."/>
            <person name="Lopez P.J."/>
            <person name="Martens C."/>
            <person name="Maumus F."/>
            <person name="Michel G."/>
            <person name="Miranda-Saavedra D."/>
            <person name="Morales J."/>
            <person name="Moreau H."/>
            <person name="Motomura T."/>
            <person name="Nagasato C."/>
            <person name="Napoli C.A."/>
            <person name="Nelson D.R."/>
            <person name="Nyvall-Collen P."/>
            <person name="Peters A.F."/>
            <person name="Pommier C."/>
            <person name="Potin P."/>
            <person name="Poulain J."/>
            <person name="Quesneville H."/>
            <person name="Read B."/>
            <person name="Rensing S.A."/>
            <person name="Ritter A."/>
            <person name="Rousvoal S."/>
            <person name="Samanta M."/>
            <person name="Samson G."/>
            <person name="Schroeder D.C."/>
            <person name="Segurens B."/>
            <person name="Strittmatter M."/>
            <person name="Tonon T."/>
            <person name="Tregear J.W."/>
            <person name="Valentin K."/>
            <person name="von Dassow P."/>
            <person name="Yamagishi T."/>
            <person name="Van de Peer Y."/>
            <person name="Wincker P."/>
        </authorList>
    </citation>
    <scope>NUCLEOTIDE SEQUENCE [LARGE SCALE GENOMIC DNA]</scope>
    <source>
        <strain evidence="2">Ec32 / CCAP1310/4</strain>
    </source>
</reference>
<name>D7FST0_ECTSI</name>
<protein>
    <submittedName>
        <fullName evidence="1">Uncharacterized protein</fullName>
    </submittedName>
</protein>
<dbReference type="InParanoid" id="D7FST0"/>
<dbReference type="EMBL" id="FN649739">
    <property type="protein sequence ID" value="CBJ31221.1"/>
    <property type="molecule type" value="Genomic_DNA"/>
</dbReference>
<sequence>MTLRTVANTVRRGCDPQTVRHLLYETDAEGLNFLMHSVAYRACQPAPVRGGENLGVSSSGSALPGASEDNVHLKRSSSIGESSVLGLGNDVVLPPDPAVPLFNVAFEFVQCSLWKAQVRVGFELTRHTTKAMLRCSTVVFEFPEVHQDWLIHLARTIEIVNKLSAQCTMINRKSVPSKTETVTPIADQRRKA</sequence>